<proteinExistence type="predicted"/>
<feature type="domain" description="Msp4/OMP-like" evidence="2">
    <location>
        <begin position="50"/>
        <end position="165"/>
    </location>
</feature>
<sequence>MAFLYNLFMDNVMVKFSCLGFALSLVTLVMAHNAFSSPLPVDFSNESEMVGFYTSGQYSIEVPKFSAISAKYKHEKQDKELTLFSLKEENTELKLNDKDQFKKGYNPVYNRNYTGFSGAIGYSGGGLRIELEGAFTKFDVDKQKYKFQDNYRYFALSKDEEISGQPDKPTPAPEPQPAPAPAPQPSPKTTTGYNYVTAKNEGLSIISLTLNACYDVIIGNSQLIPSVCIGIGQGITNFLGVINIKTIYKAKVGVGFLLSPKTIIFVNGYYVKVPNDSFKNVSIQYQHELEKDPKHIEPIIFFNSDYYGGEVGLRFIL</sequence>
<dbReference type="Proteomes" id="UP000001021">
    <property type="component" value="Chromosome"/>
</dbReference>
<dbReference type="Gene3D" id="2.40.160.20">
    <property type="match status" value="1"/>
</dbReference>
<dbReference type="Pfam" id="PF01617">
    <property type="entry name" value="Surface_Ag_2"/>
    <property type="match status" value="2"/>
</dbReference>
<dbReference type="EMBL" id="CR925678">
    <property type="protein sequence ID" value="CAI27404.1"/>
    <property type="molecule type" value="Genomic_DNA"/>
</dbReference>
<dbReference type="InterPro" id="IPR002566">
    <property type="entry name" value="Msp4_OMP-like"/>
</dbReference>
<evidence type="ECO:0000259" key="2">
    <source>
        <dbReference type="Pfam" id="PF01617"/>
    </source>
</evidence>
<evidence type="ECO:0000313" key="3">
    <source>
        <dbReference type="EMBL" id="CAI27404.1"/>
    </source>
</evidence>
<feature type="region of interest" description="Disordered" evidence="1">
    <location>
        <begin position="161"/>
        <end position="193"/>
    </location>
</feature>
<name>A0A0H3M0E4_EHRRW</name>
<feature type="compositionally biased region" description="Pro residues" evidence="1">
    <location>
        <begin position="168"/>
        <end position="186"/>
    </location>
</feature>
<evidence type="ECO:0000256" key="1">
    <source>
        <dbReference type="SAM" id="MobiDB-lite"/>
    </source>
</evidence>
<dbReference type="InterPro" id="IPR011250">
    <property type="entry name" value="OMP/PagP_B-barrel"/>
</dbReference>
<reference evidence="3 4" key="1">
    <citation type="journal article" date="2006" name="J. Bacteriol.">
        <title>Comparative genomic analysis of three strains of Ehrlichia ruminantium reveals an active process of genome size plasticity.</title>
        <authorList>
            <person name="Frutos R."/>
            <person name="Viari A."/>
            <person name="Ferraz C."/>
            <person name="Morgat A."/>
            <person name="Eychenie S."/>
            <person name="Kandassami Y."/>
            <person name="Chantal I."/>
            <person name="Bensaid A."/>
            <person name="Coissac E."/>
            <person name="Vachiery N."/>
            <person name="Demaille J."/>
            <person name="Martinez D."/>
        </authorList>
    </citation>
    <scope>NUCLEOTIDE SEQUENCE [LARGE SCALE GENOMIC DNA]</scope>
    <source>
        <strain evidence="3 4">Welgevonden</strain>
    </source>
</reference>
<keyword evidence="4" id="KW-1185">Reference proteome</keyword>
<evidence type="ECO:0000313" key="4">
    <source>
        <dbReference type="Proteomes" id="UP000001021"/>
    </source>
</evidence>
<dbReference type="KEGG" id="erw:ERWE_CDS_09100"/>
<organism evidence="3 4">
    <name type="scientific">Ehrlichia ruminantium (strain Welgevonden)</name>
    <dbReference type="NCBI Taxonomy" id="254945"/>
    <lineage>
        <taxon>Bacteria</taxon>
        <taxon>Pseudomonadati</taxon>
        <taxon>Pseudomonadota</taxon>
        <taxon>Alphaproteobacteria</taxon>
        <taxon>Rickettsiales</taxon>
        <taxon>Anaplasmataceae</taxon>
        <taxon>Ehrlichia</taxon>
    </lineage>
</organism>
<dbReference type="SUPFAM" id="SSF56925">
    <property type="entry name" value="OMPA-like"/>
    <property type="match status" value="1"/>
</dbReference>
<feature type="domain" description="Msp4/OMP-like" evidence="2">
    <location>
        <begin position="189"/>
        <end position="316"/>
    </location>
</feature>
<accession>A0A0H3M0E4</accession>
<dbReference type="HOGENOM" id="CLU_078984_0_0_5"/>
<dbReference type="AlphaFoldDB" id="A0A0H3M0E4"/>
<gene>
    <name evidence="3" type="ordered locus">ERWE_CDS_09100</name>
</gene>
<protein>
    <submittedName>
        <fullName evidence="3">Map1-related protein</fullName>
    </submittedName>
</protein>
<dbReference type="eggNOG" id="COG3637">
    <property type="taxonomic scope" value="Bacteria"/>
</dbReference>